<organism evidence="1">
    <name type="scientific">Hexamita inflata</name>
    <dbReference type="NCBI Taxonomy" id="28002"/>
    <lineage>
        <taxon>Eukaryota</taxon>
        <taxon>Metamonada</taxon>
        <taxon>Diplomonadida</taxon>
        <taxon>Hexamitidae</taxon>
        <taxon>Hexamitinae</taxon>
        <taxon>Hexamita</taxon>
    </lineage>
</organism>
<reference evidence="2 3" key="2">
    <citation type="submission" date="2024-07" db="EMBL/GenBank/DDBJ databases">
        <authorList>
            <person name="Akdeniz Z."/>
        </authorList>
    </citation>
    <scope>NUCLEOTIDE SEQUENCE [LARGE SCALE GENOMIC DNA]</scope>
</reference>
<dbReference type="EMBL" id="CATOUU010001029">
    <property type="protein sequence ID" value="CAI9967716.1"/>
    <property type="molecule type" value="Genomic_DNA"/>
</dbReference>
<accession>A0AA86R5U3</accession>
<comment type="caution">
    <text evidence="1">The sequence shown here is derived from an EMBL/GenBank/DDBJ whole genome shotgun (WGS) entry which is preliminary data.</text>
</comment>
<sequence>MKPLLQRYVACANDSDRINVLYNIQNLKLNEFDQVGQRLDGLGAMFSERFFKHFTITDSQQLKLESLRFMRSYIQNIGYDHSFDHFISSKCLLKVNLNRYLQREVLKILQLMIRQVGLTSSEINNYLKAMLFKYLESIKFVQETYQLELVDLISFILLEISLLPEKMDLPDQLIELKLKSVQNLIFVQNEIQQRYKIFTHISQVKSDFELFLFIQSKIPENQLDETVNKMIAMYKDYDRVKDHVTYQLNIYLAILMFSQLQNFSNIKLVNFICEKFFLYQNINQLYLERAQSENLFKMNHLQTLNGQDTLLFLLETKMVNIPPSFIRELLFCTKFSGNFQLLVLAHDIMRMAENKTEIVEEFQVNQWASLVTEIQQKHDQQGIWTQTVEDLLWVTRENE</sequence>
<keyword evidence="3" id="KW-1185">Reference proteome</keyword>
<protein>
    <submittedName>
        <fullName evidence="1">Uncharacterized protein</fullName>
    </submittedName>
</protein>
<gene>
    <name evidence="1" type="ORF">HINF_LOCUS55361</name>
    <name evidence="2" type="ORF">HINF_LOCUS62145</name>
</gene>
<proteinExistence type="predicted"/>
<name>A0AA86R5U3_9EUKA</name>
<dbReference type="Proteomes" id="UP001642409">
    <property type="component" value="Unassembled WGS sequence"/>
</dbReference>
<dbReference type="EMBL" id="CAXDID020000378">
    <property type="protein sequence ID" value="CAL6084320.1"/>
    <property type="molecule type" value="Genomic_DNA"/>
</dbReference>
<dbReference type="AlphaFoldDB" id="A0AA86R5U3"/>
<evidence type="ECO:0000313" key="2">
    <source>
        <dbReference type="EMBL" id="CAL6084320.1"/>
    </source>
</evidence>
<evidence type="ECO:0000313" key="3">
    <source>
        <dbReference type="Proteomes" id="UP001642409"/>
    </source>
</evidence>
<reference evidence="1" key="1">
    <citation type="submission" date="2023-06" db="EMBL/GenBank/DDBJ databases">
        <authorList>
            <person name="Kurt Z."/>
        </authorList>
    </citation>
    <scope>NUCLEOTIDE SEQUENCE</scope>
</reference>
<evidence type="ECO:0000313" key="1">
    <source>
        <dbReference type="EMBL" id="CAI9967716.1"/>
    </source>
</evidence>